<name>A0ABV1KS63_9BACL</name>
<keyword evidence="2" id="KW-0808">Transferase</keyword>
<dbReference type="PIRSF" id="PIRSF000706">
    <property type="entry name" value="Kanamycin_kin"/>
    <property type="match status" value="1"/>
</dbReference>
<evidence type="ECO:0000256" key="6">
    <source>
        <dbReference type="ARBA" id="ARBA00023251"/>
    </source>
</evidence>
<dbReference type="EMBL" id="JASKHM010000005">
    <property type="protein sequence ID" value="MEQ4482883.1"/>
    <property type="molecule type" value="Genomic_DNA"/>
</dbReference>
<sequence length="236" mass="26987">MFSIENRNYSIFLKVTPKGQMQSEAQMTDYLSKHGVCPNVLIYTSDESRDYLITNRIMGTDAASDEYLAQPSRLTDVFANCLSSFHRIEYVGCSRVNGLSEMIIRAEGNYKEGKAEKGILRYLGYTSVDAAYKDMVCLYGNVCEDKVIVHGDYCLPNMIVHDFENRGLIDVGYSGVGDRHYDIFWGLWSLEYNLKSDKYADRFIQAYGGQNVDQERLRLCGLLSVFNGYRGQDFYE</sequence>
<dbReference type="Gene3D" id="3.30.200.20">
    <property type="entry name" value="Phosphorylase Kinase, domain 1"/>
    <property type="match status" value="1"/>
</dbReference>
<dbReference type="RefSeq" id="WP_232185584.1">
    <property type="nucleotide sequence ID" value="NZ_JAIOAP010000005.1"/>
</dbReference>
<keyword evidence="9" id="KW-1185">Reference proteome</keyword>
<accession>A0ABV1KS63</accession>
<dbReference type="Pfam" id="PF01636">
    <property type="entry name" value="APH"/>
    <property type="match status" value="1"/>
</dbReference>
<dbReference type="Gene3D" id="3.90.1200.10">
    <property type="match status" value="1"/>
</dbReference>
<dbReference type="SUPFAM" id="SSF56112">
    <property type="entry name" value="Protein kinase-like (PK-like)"/>
    <property type="match status" value="1"/>
</dbReference>
<evidence type="ECO:0000256" key="2">
    <source>
        <dbReference type="ARBA" id="ARBA00022679"/>
    </source>
</evidence>
<evidence type="ECO:0000256" key="1">
    <source>
        <dbReference type="ARBA" id="ARBA00006219"/>
    </source>
</evidence>
<evidence type="ECO:0000259" key="7">
    <source>
        <dbReference type="Pfam" id="PF01636"/>
    </source>
</evidence>
<keyword evidence="6" id="KW-0046">Antibiotic resistance</keyword>
<comment type="caution">
    <text evidence="8">The sequence shown here is derived from an EMBL/GenBank/DDBJ whole genome shotgun (WGS) entry which is preliminary data.</text>
</comment>
<protein>
    <submittedName>
        <fullName evidence="8">Aminoglycoside 3'-phosphotransferase</fullName>
    </submittedName>
</protein>
<evidence type="ECO:0000256" key="4">
    <source>
        <dbReference type="ARBA" id="ARBA00022777"/>
    </source>
</evidence>
<organism evidence="8 9">
    <name type="scientific">Cohnella silvisoli</name>
    <dbReference type="NCBI Taxonomy" id="2873699"/>
    <lineage>
        <taxon>Bacteria</taxon>
        <taxon>Bacillati</taxon>
        <taxon>Bacillota</taxon>
        <taxon>Bacilli</taxon>
        <taxon>Bacillales</taxon>
        <taxon>Paenibacillaceae</taxon>
        <taxon>Cohnella</taxon>
    </lineage>
</organism>
<comment type="similarity">
    <text evidence="1">Belongs to the aminoglycoside phosphotransferase family.</text>
</comment>
<keyword evidence="4" id="KW-0418">Kinase</keyword>
<proteinExistence type="inferred from homology"/>
<reference evidence="8 9" key="1">
    <citation type="journal article" date="2023" name="Genome Announc.">
        <title>Pan-Genome Analyses of the Genus Cohnella and Proposal of the Novel Species Cohnella silvisoli sp. nov., Isolated from Forest Soil.</title>
        <authorList>
            <person name="Wang C."/>
            <person name="Mao L."/>
            <person name="Bao G."/>
            <person name="Zhu H."/>
        </authorList>
    </citation>
    <scope>NUCLEOTIDE SEQUENCE [LARGE SCALE GENOMIC DNA]</scope>
    <source>
        <strain evidence="8 9">NL03-T5-1</strain>
    </source>
</reference>
<evidence type="ECO:0000256" key="5">
    <source>
        <dbReference type="ARBA" id="ARBA00022840"/>
    </source>
</evidence>
<evidence type="ECO:0000313" key="8">
    <source>
        <dbReference type="EMBL" id="MEQ4482883.1"/>
    </source>
</evidence>
<dbReference type="CDD" id="cd05150">
    <property type="entry name" value="APH"/>
    <property type="match status" value="1"/>
</dbReference>
<dbReference type="Proteomes" id="UP001493487">
    <property type="component" value="Unassembled WGS sequence"/>
</dbReference>
<evidence type="ECO:0000313" key="9">
    <source>
        <dbReference type="Proteomes" id="UP001493487"/>
    </source>
</evidence>
<feature type="domain" description="Aminoglycoside phosphotransferase" evidence="7">
    <location>
        <begin position="10"/>
        <end position="218"/>
    </location>
</feature>
<dbReference type="InterPro" id="IPR002575">
    <property type="entry name" value="Aminoglycoside_PTrfase"/>
</dbReference>
<keyword evidence="5" id="KW-0067">ATP-binding</keyword>
<evidence type="ECO:0000256" key="3">
    <source>
        <dbReference type="ARBA" id="ARBA00022741"/>
    </source>
</evidence>
<dbReference type="InterPro" id="IPR011009">
    <property type="entry name" value="Kinase-like_dom_sf"/>
</dbReference>
<dbReference type="InterPro" id="IPR024165">
    <property type="entry name" value="Kan/Strep_kinase"/>
</dbReference>
<keyword evidence="3" id="KW-0547">Nucleotide-binding</keyword>
<gene>
    <name evidence="8" type="ORF">QJS35_10790</name>
</gene>